<dbReference type="AlphaFoldDB" id="A0A091E622"/>
<evidence type="ECO:0000313" key="2">
    <source>
        <dbReference type="Proteomes" id="UP000028990"/>
    </source>
</evidence>
<dbReference type="STRING" id="885580.ENSFDAP00000017838"/>
<organism evidence="1 2">
    <name type="scientific">Fukomys damarensis</name>
    <name type="common">Damaraland mole rat</name>
    <name type="synonym">Cryptomys damarensis</name>
    <dbReference type="NCBI Taxonomy" id="885580"/>
    <lineage>
        <taxon>Eukaryota</taxon>
        <taxon>Metazoa</taxon>
        <taxon>Chordata</taxon>
        <taxon>Craniata</taxon>
        <taxon>Vertebrata</taxon>
        <taxon>Euteleostomi</taxon>
        <taxon>Mammalia</taxon>
        <taxon>Eutheria</taxon>
        <taxon>Euarchontoglires</taxon>
        <taxon>Glires</taxon>
        <taxon>Rodentia</taxon>
        <taxon>Hystricomorpha</taxon>
        <taxon>Bathyergidae</taxon>
        <taxon>Fukomys</taxon>
    </lineage>
</organism>
<accession>A0A091E622</accession>
<dbReference type="Proteomes" id="UP000028990">
    <property type="component" value="Unassembled WGS sequence"/>
</dbReference>
<proteinExistence type="predicted"/>
<keyword evidence="2" id="KW-1185">Reference proteome</keyword>
<evidence type="ECO:0000313" key="1">
    <source>
        <dbReference type="EMBL" id="KFO38173.1"/>
    </source>
</evidence>
<keyword evidence="1" id="KW-0067">ATP-binding</keyword>
<reference evidence="1 2" key="1">
    <citation type="submission" date="2013-11" db="EMBL/GenBank/DDBJ databases">
        <title>The Damaraland mole rat (Fukomys damarensis) genome and evolution of African mole rats.</title>
        <authorList>
            <person name="Gladyshev V.N."/>
            <person name="Fang X."/>
        </authorList>
    </citation>
    <scope>NUCLEOTIDE SEQUENCE [LARGE SCALE GENOMIC DNA]</scope>
    <source>
        <tissue evidence="1">Liver</tissue>
    </source>
</reference>
<sequence>MVNSSPEKDFKSMKMLPHNLRWHRREMKRPVAETKGEDLLTKELEDFEMDKAAAYALTGVLASHANDTDGHIINTSLSFHGQALLSDTKLELGSGQCDGLFGLNEIGKSKLLSGSTRCPSLSTLTSTV</sequence>
<keyword evidence="1" id="KW-0547">Nucleotide-binding</keyword>
<name>A0A091E622_FUKDA</name>
<protein>
    <submittedName>
        <fullName evidence="1">ATP-binding cassette sub-family F member 2</fullName>
    </submittedName>
</protein>
<gene>
    <name evidence="1" type="ORF">H920_00411</name>
</gene>
<dbReference type="EMBL" id="KN120606">
    <property type="protein sequence ID" value="KFO38173.1"/>
    <property type="molecule type" value="Genomic_DNA"/>
</dbReference>
<dbReference type="GO" id="GO:0005524">
    <property type="term" value="F:ATP binding"/>
    <property type="evidence" value="ECO:0007669"/>
    <property type="project" value="UniProtKB-KW"/>
</dbReference>